<evidence type="ECO:0000313" key="3">
    <source>
        <dbReference type="Proteomes" id="UP000247755"/>
    </source>
</evidence>
<evidence type="ECO:0000313" key="2">
    <source>
        <dbReference type="EMBL" id="PXX34744.1"/>
    </source>
</evidence>
<gene>
    <name evidence="2" type="ORF">NA66_100854</name>
</gene>
<accession>A0A318IQ11</accession>
<dbReference type="InterPro" id="IPR036282">
    <property type="entry name" value="Glutathione-S-Trfase_C_sf"/>
</dbReference>
<dbReference type="AlphaFoldDB" id="A0A318IQ11"/>
<protein>
    <submittedName>
        <fullName evidence="2">Uncharacterized protein</fullName>
    </submittedName>
</protein>
<dbReference type="SUPFAM" id="SSF47616">
    <property type="entry name" value="GST C-terminal domain-like"/>
    <property type="match status" value="1"/>
</dbReference>
<dbReference type="Gene3D" id="1.20.1050.10">
    <property type="match status" value="1"/>
</dbReference>
<dbReference type="EMBL" id="QJJY01000008">
    <property type="protein sequence ID" value="PXX34744.1"/>
    <property type="molecule type" value="Genomic_DNA"/>
</dbReference>
<dbReference type="Proteomes" id="UP000247755">
    <property type="component" value="Unassembled WGS sequence"/>
</dbReference>
<evidence type="ECO:0000256" key="1">
    <source>
        <dbReference type="SAM" id="MobiDB-lite"/>
    </source>
</evidence>
<name>A0A318IQ11_BURPY</name>
<organism evidence="2 3">
    <name type="scientific">Burkholderia pyrrocinia</name>
    <name type="common">Pseudomonas pyrrocinia</name>
    <dbReference type="NCBI Taxonomy" id="60550"/>
    <lineage>
        <taxon>Bacteria</taxon>
        <taxon>Pseudomonadati</taxon>
        <taxon>Pseudomonadota</taxon>
        <taxon>Betaproteobacteria</taxon>
        <taxon>Burkholderiales</taxon>
        <taxon>Burkholderiaceae</taxon>
        <taxon>Burkholderia</taxon>
        <taxon>Burkholderia cepacia complex</taxon>
    </lineage>
</organism>
<sequence length="113" mass="13108">MVRACAIYADIAAGTHLYRYFELDVARPSIPHGEAWYERLKARPAYRTHVMIPFDELRGRLDYQVAGRHWSRLLEGCKNNGVFSDRYAHRMHAHRRDDSRPGTGHRGPTTQAM</sequence>
<comment type="caution">
    <text evidence="2">The sequence shown here is derived from an EMBL/GenBank/DDBJ whole genome shotgun (WGS) entry which is preliminary data.</text>
</comment>
<feature type="region of interest" description="Disordered" evidence="1">
    <location>
        <begin position="91"/>
        <end position="113"/>
    </location>
</feature>
<reference evidence="2 3" key="1">
    <citation type="submission" date="2018-05" db="EMBL/GenBank/DDBJ databases">
        <title>Comparative genomics of bacterial root endophytes of switchgrass collected from native prairies over two seasons.</title>
        <authorList>
            <person name="Tang Y."/>
        </authorList>
    </citation>
    <scope>NUCLEOTIDE SEQUENCE [LARGE SCALE GENOMIC DNA]</scope>
    <source>
        <strain evidence="2 3">NFIX32</strain>
    </source>
</reference>
<proteinExistence type="predicted"/>